<dbReference type="Proteomes" id="UP000552709">
    <property type="component" value="Unassembled WGS sequence"/>
</dbReference>
<gene>
    <name evidence="3" type="ORF">HNQ08_003541</name>
</gene>
<keyword evidence="1" id="KW-0472">Membrane</keyword>
<feature type="domain" description="Apolipoprotein N-acyltransferase N-terminal" evidence="2">
    <location>
        <begin position="4"/>
        <end position="96"/>
    </location>
</feature>
<keyword evidence="1" id="KW-1133">Transmembrane helix</keyword>
<evidence type="ECO:0000313" key="4">
    <source>
        <dbReference type="Proteomes" id="UP000552709"/>
    </source>
</evidence>
<keyword evidence="1" id="KW-0812">Transmembrane</keyword>
<proteinExistence type="predicted"/>
<keyword evidence="4" id="KW-1185">Reference proteome</keyword>
<name>A0A7W8JWH5_9DEIO</name>
<feature type="transmembrane region" description="Helical" evidence="1">
    <location>
        <begin position="108"/>
        <end position="127"/>
    </location>
</feature>
<dbReference type="GO" id="GO:0042158">
    <property type="term" value="P:lipoprotein biosynthetic process"/>
    <property type="evidence" value="ECO:0007669"/>
    <property type="project" value="InterPro"/>
</dbReference>
<dbReference type="RefSeq" id="WP_221284262.1">
    <property type="nucleotide sequence ID" value="NZ_JACHFL010000010.1"/>
</dbReference>
<sequence>MADVLGPVGGALTVLVLPAAALTWAAPLALTRWAFGPRTLLVLPFAWVLTEALRATGPFAFPWGAPGYALASGPLAQLASLGGLSLLPLLVTLTASVLAGLETAQRPALGAGLAVVWLGSLAWGLGFPRLNRLPPAPPSSSRGPLIRA</sequence>
<dbReference type="GO" id="GO:0016020">
    <property type="term" value="C:membrane"/>
    <property type="evidence" value="ECO:0007669"/>
    <property type="project" value="InterPro"/>
</dbReference>
<dbReference type="Pfam" id="PF20154">
    <property type="entry name" value="LNT_N"/>
    <property type="match status" value="1"/>
</dbReference>
<dbReference type="InterPro" id="IPR045378">
    <property type="entry name" value="LNT_N"/>
</dbReference>
<protein>
    <submittedName>
        <fullName evidence="3">Apolipoprotein N-acyltransferase</fullName>
    </submittedName>
</protein>
<reference evidence="3 4" key="1">
    <citation type="submission" date="2020-08" db="EMBL/GenBank/DDBJ databases">
        <title>Genomic Encyclopedia of Type Strains, Phase IV (KMG-IV): sequencing the most valuable type-strain genomes for metagenomic binning, comparative biology and taxonomic classification.</title>
        <authorList>
            <person name="Goeker M."/>
        </authorList>
    </citation>
    <scope>NUCLEOTIDE SEQUENCE [LARGE SCALE GENOMIC DNA]</scope>
    <source>
        <strain evidence="3 4">DSM 27939</strain>
    </source>
</reference>
<dbReference type="AlphaFoldDB" id="A0A7W8JWH5"/>
<evidence type="ECO:0000313" key="3">
    <source>
        <dbReference type="EMBL" id="MBB5364429.1"/>
    </source>
</evidence>
<keyword evidence="3" id="KW-0808">Transferase</keyword>
<dbReference type="PANTHER" id="PTHR38686:SF1">
    <property type="entry name" value="APOLIPOPROTEIN N-ACYLTRANSFERASE"/>
    <property type="match status" value="1"/>
</dbReference>
<evidence type="ECO:0000256" key="1">
    <source>
        <dbReference type="SAM" id="Phobius"/>
    </source>
</evidence>
<keyword evidence="3" id="KW-0012">Acyltransferase</keyword>
<comment type="caution">
    <text evidence="3">The sequence shown here is derived from an EMBL/GenBank/DDBJ whole genome shotgun (WGS) entry which is preliminary data.</text>
</comment>
<keyword evidence="3" id="KW-0449">Lipoprotein</keyword>
<accession>A0A7W8JWH5</accession>
<dbReference type="InterPro" id="IPR004563">
    <property type="entry name" value="Apolipo_AcylTrfase"/>
</dbReference>
<dbReference type="GO" id="GO:0016410">
    <property type="term" value="F:N-acyltransferase activity"/>
    <property type="evidence" value="ECO:0007669"/>
    <property type="project" value="InterPro"/>
</dbReference>
<evidence type="ECO:0000259" key="2">
    <source>
        <dbReference type="Pfam" id="PF20154"/>
    </source>
</evidence>
<dbReference type="EMBL" id="JACHFL010000010">
    <property type="protein sequence ID" value="MBB5364429.1"/>
    <property type="molecule type" value="Genomic_DNA"/>
</dbReference>
<dbReference type="PANTHER" id="PTHR38686">
    <property type="entry name" value="APOLIPOPROTEIN N-ACYLTRANSFERASE"/>
    <property type="match status" value="1"/>
</dbReference>
<feature type="transmembrane region" description="Helical" evidence="1">
    <location>
        <begin position="78"/>
        <end position="101"/>
    </location>
</feature>
<organism evidence="3 4">
    <name type="scientific">Deinococcus humi</name>
    <dbReference type="NCBI Taxonomy" id="662880"/>
    <lineage>
        <taxon>Bacteria</taxon>
        <taxon>Thermotogati</taxon>
        <taxon>Deinococcota</taxon>
        <taxon>Deinococci</taxon>
        <taxon>Deinococcales</taxon>
        <taxon>Deinococcaceae</taxon>
        <taxon>Deinococcus</taxon>
    </lineage>
</organism>